<keyword evidence="6" id="KW-1185">Reference proteome</keyword>
<feature type="transmembrane region" description="Helical" evidence="3">
    <location>
        <begin position="289"/>
        <end position="310"/>
    </location>
</feature>
<feature type="transmembrane region" description="Helical" evidence="3">
    <location>
        <begin position="89"/>
        <end position="110"/>
    </location>
</feature>
<reference evidence="6" key="1">
    <citation type="submission" date="2016-05" db="EMBL/GenBank/DDBJ databases">
        <title>Comparative genomics of biotechnologically important yeasts.</title>
        <authorList>
            <consortium name="DOE Joint Genome Institute"/>
            <person name="Riley R."/>
            <person name="Haridas S."/>
            <person name="Wolfe K.H."/>
            <person name="Lopes M.R."/>
            <person name="Hittinger C.T."/>
            <person name="Goker M."/>
            <person name="Salamov A."/>
            <person name="Wisecaver J."/>
            <person name="Long T.M."/>
            <person name="Aerts A.L."/>
            <person name="Barry K."/>
            <person name="Choi C."/>
            <person name="Clum A."/>
            <person name="Coughlan A.Y."/>
            <person name="Deshpande S."/>
            <person name="Douglass A.P."/>
            <person name="Hanson S.J."/>
            <person name="Klenk H.-P."/>
            <person name="Labutti K."/>
            <person name="Lapidus A."/>
            <person name="Lindquist E."/>
            <person name="Lipzen A."/>
            <person name="Meier-Kolthoff J.P."/>
            <person name="Ohm R.A."/>
            <person name="Otillar R.P."/>
            <person name="Pangilinan J."/>
            <person name="Peng Y."/>
            <person name="Rokas A."/>
            <person name="Rosa C.A."/>
            <person name="Scheuner C."/>
            <person name="Sibirny A.A."/>
            <person name="Slot J.C."/>
            <person name="Stielow J.B."/>
            <person name="Sun H."/>
            <person name="Kurtzman C.P."/>
            <person name="Blackwell M."/>
            <person name="Grigoriev I.V."/>
            <person name="Jeffries T.W."/>
        </authorList>
    </citation>
    <scope>NUCLEOTIDE SEQUENCE [LARGE SCALE GENOMIC DNA]</scope>
    <source>
        <strain evidence="6">NRRL Y-1933</strain>
    </source>
</reference>
<keyword evidence="2" id="KW-0443">Lipid metabolism</keyword>
<evidence type="ECO:0000256" key="1">
    <source>
        <dbReference type="ARBA" id="ARBA00007920"/>
    </source>
</evidence>
<keyword evidence="2" id="KW-0442">Lipid degradation</keyword>
<keyword evidence="3" id="KW-1133">Transmembrane helix</keyword>
<evidence type="ECO:0000256" key="3">
    <source>
        <dbReference type="SAM" id="Phobius"/>
    </source>
</evidence>
<dbReference type="Proteomes" id="UP000095085">
    <property type="component" value="Unassembled WGS sequence"/>
</dbReference>
<dbReference type="GO" id="GO:0005811">
    <property type="term" value="C:lipid droplet"/>
    <property type="evidence" value="ECO:0007669"/>
    <property type="project" value="TreeGrafter"/>
</dbReference>
<dbReference type="PANTHER" id="PTHR12482:SF65">
    <property type="entry name" value="ESTERASE, PUTATIVE (AFU_ORTHOLOGUE AFUA_3G12320)-RELATED"/>
    <property type="match status" value="1"/>
</dbReference>
<organism evidence="5 6">
    <name type="scientific">Hyphopichia burtonii NRRL Y-1933</name>
    <dbReference type="NCBI Taxonomy" id="984485"/>
    <lineage>
        <taxon>Eukaryota</taxon>
        <taxon>Fungi</taxon>
        <taxon>Dikarya</taxon>
        <taxon>Ascomycota</taxon>
        <taxon>Saccharomycotina</taxon>
        <taxon>Pichiomycetes</taxon>
        <taxon>Debaryomycetaceae</taxon>
        <taxon>Hyphopichia</taxon>
    </lineage>
</organism>
<keyword evidence="3" id="KW-0472">Membrane</keyword>
<evidence type="ECO:0000256" key="2">
    <source>
        <dbReference type="ARBA" id="ARBA00022963"/>
    </source>
</evidence>
<comment type="similarity">
    <text evidence="1">Belongs to the putative lipase ROG1 family.</text>
</comment>
<dbReference type="GO" id="GO:0004622">
    <property type="term" value="F:phosphatidylcholine lysophospholipase activity"/>
    <property type="evidence" value="ECO:0007669"/>
    <property type="project" value="TreeGrafter"/>
</dbReference>
<dbReference type="EMBL" id="KV454538">
    <property type="protein sequence ID" value="ODV70119.1"/>
    <property type="molecule type" value="Genomic_DNA"/>
</dbReference>
<accession>A0A1E4RS57</accession>
<evidence type="ECO:0000313" key="6">
    <source>
        <dbReference type="Proteomes" id="UP000095085"/>
    </source>
</evidence>
<dbReference type="GO" id="GO:0047372">
    <property type="term" value="F:monoacylglycerol lipase activity"/>
    <property type="evidence" value="ECO:0007669"/>
    <property type="project" value="TreeGrafter"/>
</dbReference>
<feature type="domain" description="DUF676" evidence="4">
    <location>
        <begin position="4"/>
        <end position="214"/>
    </location>
</feature>
<dbReference type="SUPFAM" id="SSF53474">
    <property type="entry name" value="alpha/beta-Hydrolases"/>
    <property type="match status" value="1"/>
</dbReference>
<dbReference type="OrthoDB" id="273452at2759"/>
<dbReference type="Pfam" id="PF05057">
    <property type="entry name" value="DUF676"/>
    <property type="match status" value="1"/>
</dbReference>
<dbReference type="RefSeq" id="XP_020079186.1">
    <property type="nucleotide sequence ID" value="XM_020218123.1"/>
</dbReference>
<name>A0A1E4RS57_9ASCO</name>
<evidence type="ECO:0000259" key="4">
    <source>
        <dbReference type="Pfam" id="PF05057"/>
    </source>
</evidence>
<dbReference type="InterPro" id="IPR044294">
    <property type="entry name" value="Lipase-like"/>
</dbReference>
<dbReference type="AlphaFoldDB" id="A0A1E4RS57"/>
<sequence length="484" mass="55768">MVDYHLVVLVHGLWGNPSHLLYIEKQLENHFNEQALQHEQVIIYKTGSHSGFLTYDGIDVNGKRIADEILRETVSLSNNTASKDRVTKFLIIGYSLGGLISRFALGILYFQKYFDNIEPINFISFCSPHVGVLAPGENISVKLFNKIVPHFLAHSGYQLFLKDSKIVSPSSKLPNVNDLPLLVWMAETNSVFFKALQKFKYRSLYANIVNDKRTCWFTSAIEEADPFNSMSNENPSAYKLDYIKNYEPTVIDFSKPICYEKAAPPTSDNFDQGSKFQKFLIRKFNWLKVLGNLLLFTPLWSIFFIGSSLFQRFKLNRRVNDFFKDGSNSLIYLYDFINEDSNNTNNSFDDLEMPKNLLNSHDNNDYLEALGKEINNTIKDQTDTFVESVYDAMNSEYTDGYSIHNRDTSKEILKPNSDEFKLELTPQQNFIIEKLNTLIWNKFPILIRNTKAAHAAAIVRYQDDKFEEGKTVVNHLVNEVFQLS</sequence>
<proteinExistence type="inferred from homology"/>
<dbReference type="InterPro" id="IPR007751">
    <property type="entry name" value="DUF676_lipase-like"/>
</dbReference>
<dbReference type="GeneID" id="30992673"/>
<keyword evidence="3" id="KW-0812">Transmembrane</keyword>
<dbReference type="PANTHER" id="PTHR12482">
    <property type="entry name" value="LIPASE ROG1-RELATED-RELATED"/>
    <property type="match status" value="1"/>
</dbReference>
<dbReference type="InterPro" id="IPR029058">
    <property type="entry name" value="AB_hydrolase_fold"/>
</dbReference>
<evidence type="ECO:0000313" key="5">
    <source>
        <dbReference type="EMBL" id="ODV70119.1"/>
    </source>
</evidence>
<dbReference type="GO" id="GO:0016042">
    <property type="term" value="P:lipid catabolic process"/>
    <property type="evidence" value="ECO:0007669"/>
    <property type="project" value="UniProtKB-KW"/>
</dbReference>
<dbReference type="Gene3D" id="3.40.50.1820">
    <property type="entry name" value="alpha/beta hydrolase"/>
    <property type="match status" value="1"/>
</dbReference>
<gene>
    <name evidence="5" type="ORF">HYPBUDRAFT_101424</name>
</gene>
<protein>
    <recommendedName>
        <fullName evidence="4">DUF676 domain-containing protein</fullName>
    </recommendedName>
</protein>